<dbReference type="AlphaFoldDB" id="A0A1G8ZYR3"/>
<feature type="domain" description="Purine catabolism PurC-like" evidence="2">
    <location>
        <begin position="7"/>
        <end position="126"/>
    </location>
</feature>
<feature type="domain" description="CdaR GGDEF-like" evidence="4">
    <location>
        <begin position="307"/>
        <end position="439"/>
    </location>
</feature>
<comment type="similarity">
    <text evidence="1">Belongs to the CdaR family.</text>
</comment>
<evidence type="ECO:0000313" key="5">
    <source>
        <dbReference type="EMBL" id="SDK20266.1"/>
    </source>
</evidence>
<dbReference type="InterPro" id="IPR012914">
    <property type="entry name" value="PucR_dom"/>
</dbReference>
<dbReference type="OrthoDB" id="142218at2"/>
<reference evidence="5 6" key="1">
    <citation type="submission" date="2016-10" db="EMBL/GenBank/DDBJ databases">
        <authorList>
            <person name="de Groot N.N."/>
        </authorList>
    </citation>
    <scope>NUCLEOTIDE SEQUENCE [LARGE SCALE GENOMIC DNA]</scope>
    <source>
        <strain evidence="5 6">CGMCC 1.6502</strain>
    </source>
</reference>
<evidence type="ECO:0000259" key="2">
    <source>
        <dbReference type="Pfam" id="PF07905"/>
    </source>
</evidence>
<protein>
    <submittedName>
        <fullName evidence="5">Purine catabolism regulatory protein</fullName>
    </submittedName>
</protein>
<accession>A0A1G8ZYR3</accession>
<evidence type="ECO:0000256" key="1">
    <source>
        <dbReference type="ARBA" id="ARBA00006754"/>
    </source>
</evidence>
<feature type="domain" description="PucR C-terminal helix-turn-helix" evidence="3">
    <location>
        <begin position="492"/>
        <end position="549"/>
    </location>
</feature>
<dbReference type="RefSeq" id="WP_093214235.1">
    <property type="nucleotide sequence ID" value="NZ_FNFL01000003.1"/>
</dbReference>
<dbReference type="EMBL" id="FNFL01000003">
    <property type="protein sequence ID" value="SDK20266.1"/>
    <property type="molecule type" value="Genomic_DNA"/>
</dbReference>
<dbReference type="InterPro" id="IPR041522">
    <property type="entry name" value="CdaR_GGDEF"/>
</dbReference>
<organism evidence="5 6">
    <name type="scientific">Sediminibacillus albus</name>
    <dbReference type="NCBI Taxonomy" id="407036"/>
    <lineage>
        <taxon>Bacteria</taxon>
        <taxon>Bacillati</taxon>
        <taxon>Bacillota</taxon>
        <taxon>Bacilli</taxon>
        <taxon>Bacillales</taxon>
        <taxon>Bacillaceae</taxon>
        <taxon>Sediminibacillus</taxon>
    </lineage>
</organism>
<dbReference type="Pfam" id="PF17853">
    <property type="entry name" value="GGDEF_2"/>
    <property type="match status" value="1"/>
</dbReference>
<dbReference type="PANTHER" id="PTHR33744">
    <property type="entry name" value="CARBOHYDRATE DIACID REGULATOR"/>
    <property type="match status" value="1"/>
</dbReference>
<evidence type="ECO:0000259" key="4">
    <source>
        <dbReference type="Pfam" id="PF17853"/>
    </source>
</evidence>
<evidence type="ECO:0000313" key="6">
    <source>
        <dbReference type="Proteomes" id="UP000198694"/>
    </source>
</evidence>
<dbReference type="InterPro" id="IPR042070">
    <property type="entry name" value="PucR_C-HTH_sf"/>
</dbReference>
<name>A0A1G8ZYR3_9BACI</name>
<dbReference type="Pfam" id="PF07905">
    <property type="entry name" value="PucR"/>
    <property type="match status" value="1"/>
</dbReference>
<keyword evidence="6" id="KW-1185">Reference proteome</keyword>
<dbReference type="PANTHER" id="PTHR33744:SF1">
    <property type="entry name" value="DNA-BINDING TRANSCRIPTIONAL ACTIVATOR ADER"/>
    <property type="match status" value="1"/>
</dbReference>
<dbReference type="InterPro" id="IPR025736">
    <property type="entry name" value="PucR_C-HTH_dom"/>
</dbReference>
<dbReference type="Pfam" id="PF13556">
    <property type="entry name" value="HTH_30"/>
    <property type="match status" value="1"/>
</dbReference>
<dbReference type="InterPro" id="IPR051448">
    <property type="entry name" value="CdaR-like_regulators"/>
</dbReference>
<dbReference type="STRING" id="407036.SAMN05216243_2304"/>
<sequence length="557" mass="63268">MGLTAQEIVQMPVMDRSMVKTGGHLLESTKVEWISVIEGPVENFVRKNEFVLSTGIGCEDQPDRLEQFVLDVIKSGASLLGIATGRYVFTIPDRVISIASRHQFIILELPWEVRFGDVLQSVLQQINQEKQEQRQMAEGVRQQLISCVLQDGGLSAITKLVHRQIAMPIAVLDSTMNTLTGQDFDKRIADAFNEPAPDDSNQSHTAGGLEIVNEHPLYHYMDFGAFNGCHCYRLSIQNNNKIQGYVVFQPKSGQKVTWFVMNVLEHAHTAYALQFAKENAVEMAEIRLKDTYVRDLAKNDQIIEGSAQSAQLLGYDLSLPYTCFVGKLAYKETFQFTNDSPANSSLQSLNFNLQKEITNAGSLLQRRTMATFEKGEAIIYLEDDQQLYYKAANQFLDMIERRLYELVPNLDVAWGIAKHGDGIKTFQKSYQEARTALEIGLKQHVENGRTFFEDTKINRLLMAVSRDKAITDMVSQTLSPLLEYDKKRKTDLIQTFLAYNQYKGNVSQTARALNLHRQSLLHRLRNIESLTQLSLVDSDDLFLLELSVRLWMMQTID</sequence>
<evidence type="ECO:0000259" key="3">
    <source>
        <dbReference type="Pfam" id="PF13556"/>
    </source>
</evidence>
<dbReference type="Proteomes" id="UP000198694">
    <property type="component" value="Unassembled WGS sequence"/>
</dbReference>
<proteinExistence type="inferred from homology"/>
<gene>
    <name evidence="5" type="ORF">SAMN05216243_2304</name>
</gene>
<dbReference type="Gene3D" id="1.10.10.2840">
    <property type="entry name" value="PucR C-terminal helix-turn-helix domain"/>
    <property type="match status" value="1"/>
</dbReference>